<name>A0A804KYW4_MUSAM</name>
<evidence type="ECO:0000313" key="2">
    <source>
        <dbReference type="EnsemblPlants" id="Ma10_p21880.1"/>
    </source>
</evidence>
<protein>
    <submittedName>
        <fullName evidence="1">(wild Malaysian banana) hypothetical protein</fullName>
    </submittedName>
</protein>
<dbReference type="EMBL" id="HG996476">
    <property type="protein sequence ID" value="CAG1854253.1"/>
    <property type="molecule type" value="Genomic_DNA"/>
</dbReference>
<proteinExistence type="predicted"/>
<gene>
    <name evidence="1" type="ORF">GSMUA_324790.1</name>
</gene>
<dbReference type="Proteomes" id="UP000012960">
    <property type="component" value="Unplaced"/>
</dbReference>
<dbReference type="EnsemblPlants" id="Ma10_t21880.1">
    <property type="protein sequence ID" value="Ma10_p21880.1"/>
    <property type="gene ID" value="Ma10_g21880"/>
</dbReference>
<reference evidence="1" key="1">
    <citation type="submission" date="2021-03" db="EMBL/GenBank/DDBJ databases">
        <authorList>
            <consortium name="Genoscope - CEA"/>
            <person name="William W."/>
        </authorList>
    </citation>
    <scope>NUCLEOTIDE SEQUENCE</scope>
    <source>
        <strain evidence="1">Doubled-haploid Pahang</strain>
    </source>
</reference>
<sequence length="102" mass="11844">MPVHFACKSCIVNYNCYGCMGLNSNHEEDISACFVFDSLLGLLQALVLPKIPREKVRTLPLRRERERERERDATVLCNYASYKAIQVESICIYGFFFEKKNE</sequence>
<dbReference type="AlphaFoldDB" id="A0A804KYW4"/>
<reference evidence="2" key="2">
    <citation type="submission" date="2021-05" db="UniProtKB">
        <authorList>
            <consortium name="EnsemblPlants"/>
        </authorList>
    </citation>
    <scope>IDENTIFICATION</scope>
    <source>
        <strain evidence="2">subsp. malaccensis</strain>
    </source>
</reference>
<dbReference type="Gramene" id="Ma10_t21880.1">
    <property type="protein sequence ID" value="Ma10_p21880.1"/>
    <property type="gene ID" value="Ma10_g21880"/>
</dbReference>
<organism evidence="2 3">
    <name type="scientific">Musa acuminata subsp. malaccensis</name>
    <name type="common">Wild banana</name>
    <name type="synonym">Musa malaccensis</name>
    <dbReference type="NCBI Taxonomy" id="214687"/>
    <lineage>
        <taxon>Eukaryota</taxon>
        <taxon>Viridiplantae</taxon>
        <taxon>Streptophyta</taxon>
        <taxon>Embryophyta</taxon>
        <taxon>Tracheophyta</taxon>
        <taxon>Spermatophyta</taxon>
        <taxon>Magnoliopsida</taxon>
        <taxon>Liliopsida</taxon>
        <taxon>Zingiberales</taxon>
        <taxon>Musaceae</taxon>
        <taxon>Musa</taxon>
    </lineage>
</organism>
<evidence type="ECO:0000313" key="3">
    <source>
        <dbReference type="Proteomes" id="UP000012960"/>
    </source>
</evidence>
<evidence type="ECO:0000313" key="1">
    <source>
        <dbReference type="EMBL" id="CAG1854253.1"/>
    </source>
</evidence>
<keyword evidence="3" id="KW-1185">Reference proteome</keyword>
<dbReference type="InParanoid" id="A0A804KYW4"/>
<accession>A0A804KYW4</accession>